<proteinExistence type="predicted"/>
<dbReference type="NCBIfam" id="TIGR03223">
    <property type="entry name" value="Phn_opern_protn"/>
    <property type="match status" value="1"/>
</dbReference>
<reference evidence="2" key="1">
    <citation type="submission" date="2015-09" db="EMBL/GenBank/DDBJ databases">
        <authorList>
            <person name="Rodrigo-Torres L."/>
            <person name="Arahal D.R."/>
        </authorList>
    </citation>
    <scope>NUCLEOTIDE SEQUENCE [LARGE SCALE GENOMIC DNA]</scope>
    <source>
        <strain evidence="2">CECT 4293</strain>
    </source>
</reference>
<protein>
    <submittedName>
        <fullName evidence="1">Putative phosphonate metabolism protein</fullName>
    </submittedName>
</protein>
<sequence length="227" mass="25042">MTFTRYAIYFAPPAQAEWTSFATQWLGWDMEAGTEVAHPVIDGVDVAAATDVPRKYGLHATLKPPFRLNKGQSLTDLQDACERLAGTQPPVTLDGLEITRLGRFLALRPLGDTDALNELAAACVRELDGFRAPTSAAELDRRRASGLTPEQDANLLRWGYPYVMDTFRFHITLSGKLDKPTLKTVQAALEDHLVPLLPAPCQIKDLALMGEAEDGRFHLIHRYALSG</sequence>
<evidence type="ECO:0000313" key="2">
    <source>
        <dbReference type="Proteomes" id="UP000050786"/>
    </source>
</evidence>
<dbReference type="RefSeq" id="WP_058273121.1">
    <property type="nucleotide sequence ID" value="NZ_CYPS01000035.1"/>
</dbReference>
<name>A0A0P1E3V1_9RHOB</name>
<organism evidence="1 2">
    <name type="scientific">Ruegeria atlantica</name>
    <dbReference type="NCBI Taxonomy" id="81569"/>
    <lineage>
        <taxon>Bacteria</taxon>
        <taxon>Pseudomonadati</taxon>
        <taxon>Pseudomonadota</taxon>
        <taxon>Alphaproteobacteria</taxon>
        <taxon>Rhodobacterales</taxon>
        <taxon>Roseobacteraceae</taxon>
        <taxon>Ruegeria</taxon>
    </lineage>
</organism>
<dbReference type="PIRSF" id="PIRSF033328">
    <property type="entry name" value="Phest_Mll4975"/>
    <property type="match status" value="1"/>
</dbReference>
<dbReference type="EMBL" id="CYPS01000035">
    <property type="protein sequence ID" value="CUH43075.1"/>
    <property type="molecule type" value="Genomic_DNA"/>
</dbReference>
<dbReference type="Pfam" id="PF06299">
    <property type="entry name" value="DUF1045"/>
    <property type="match status" value="1"/>
</dbReference>
<keyword evidence="2" id="KW-1185">Reference proteome</keyword>
<dbReference type="InterPro" id="IPR009389">
    <property type="entry name" value="DUF1045"/>
</dbReference>
<evidence type="ECO:0000313" key="1">
    <source>
        <dbReference type="EMBL" id="CUH43075.1"/>
    </source>
</evidence>
<accession>A0A0P1E3V1</accession>
<dbReference type="Proteomes" id="UP000050786">
    <property type="component" value="Unassembled WGS sequence"/>
</dbReference>
<dbReference type="Gene3D" id="3.90.1140.10">
    <property type="entry name" value="Cyclic phosphodiesterase"/>
    <property type="match status" value="1"/>
</dbReference>
<gene>
    <name evidence="1" type="ORF">RUM4293_01968</name>
</gene>
<dbReference type="AlphaFoldDB" id="A0A0P1E3V1"/>